<accession>A0A1X7T6F6</accession>
<evidence type="ECO:0000313" key="1">
    <source>
        <dbReference type="EnsemblMetazoa" id="Aqu2.1.10072_001"/>
    </source>
</evidence>
<proteinExistence type="predicted"/>
<dbReference type="AlphaFoldDB" id="A0A1X7T6F6"/>
<reference evidence="1" key="1">
    <citation type="submission" date="2017-05" db="UniProtKB">
        <authorList>
            <consortium name="EnsemblMetazoa"/>
        </authorList>
    </citation>
    <scope>IDENTIFICATION</scope>
</reference>
<dbReference type="EnsemblMetazoa" id="Aqu2.1.10072_001">
    <property type="protein sequence ID" value="Aqu2.1.10072_001"/>
    <property type="gene ID" value="Aqu2.1.10072"/>
</dbReference>
<protein>
    <submittedName>
        <fullName evidence="1">Uncharacterized protein</fullName>
    </submittedName>
</protein>
<organism evidence="1">
    <name type="scientific">Amphimedon queenslandica</name>
    <name type="common">Sponge</name>
    <dbReference type="NCBI Taxonomy" id="400682"/>
    <lineage>
        <taxon>Eukaryota</taxon>
        <taxon>Metazoa</taxon>
        <taxon>Porifera</taxon>
        <taxon>Demospongiae</taxon>
        <taxon>Heteroscleromorpha</taxon>
        <taxon>Haplosclerida</taxon>
        <taxon>Niphatidae</taxon>
        <taxon>Amphimedon</taxon>
    </lineage>
</organism>
<sequence length="94" mass="10393">SKRNVHISSDYLLLLCNELCSQLESSGSIRRGGGGGHSLIGNEISSFIYNNNYYNNVSSLLKLTNQKHDFTTDHLQTVVTPTVPEVIRACIILL</sequence>
<name>A0A1X7T6F6_AMPQE</name>
<dbReference type="InParanoid" id="A0A1X7T6F6"/>